<feature type="region of interest" description="Disordered" evidence="1">
    <location>
        <begin position="508"/>
        <end position="538"/>
    </location>
</feature>
<feature type="region of interest" description="Disordered" evidence="1">
    <location>
        <begin position="591"/>
        <end position="612"/>
    </location>
</feature>
<feature type="compositionally biased region" description="Low complexity" evidence="1">
    <location>
        <begin position="17"/>
        <end position="50"/>
    </location>
</feature>
<evidence type="ECO:0008006" key="4">
    <source>
        <dbReference type="Google" id="ProtNLM"/>
    </source>
</evidence>
<protein>
    <recommendedName>
        <fullName evidence="4">Gag-like protein</fullName>
    </recommendedName>
</protein>
<dbReference type="EMBL" id="NJHN03000109">
    <property type="protein sequence ID" value="KAH9414441.1"/>
    <property type="molecule type" value="Genomic_DNA"/>
</dbReference>
<accession>A0ABQ8IVU1</accession>
<proteinExistence type="predicted"/>
<feature type="region of interest" description="Disordered" evidence="1">
    <location>
        <begin position="126"/>
        <end position="147"/>
    </location>
</feature>
<name>A0ABQ8IVU1_DERPT</name>
<evidence type="ECO:0000313" key="2">
    <source>
        <dbReference type="EMBL" id="KAH9414441.1"/>
    </source>
</evidence>
<feature type="compositionally biased region" description="Acidic residues" evidence="1">
    <location>
        <begin position="595"/>
        <end position="612"/>
    </location>
</feature>
<gene>
    <name evidence="2" type="ORF">DERP_015249</name>
</gene>
<dbReference type="Proteomes" id="UP000887458">
    <property type="component" value="Unassembled WGS sequence"/>
</dbReference>
<keyword evidence="3" id="KW-1185">Reference proteome</keyword>
<reference evidence="2 3" key="2">
    <citation type="journal article" date="2022" name="Mol. Biol. Evol.">
        <title>Comparative Genomics Reveals Insights into the Divergent Evolution of Astigmatic Mites and Household Pest Adaptations.</title>
        <authorList>
            <person name="Xiong Q."/>
            <person name="Wan A.T."/>
            <person name="Liu X."/>
            <person name="Fung C.S."/>
            <person name="Xiao X."/>
            <person name="Malainual N."/>
            <person name="Hou J."/>
            <person name="Wang L."/>
            <person name="Wang M."/>
            <person name="Yang K.Y."/>
            <person name="Cui Y."/>
            <person name="Leung E.L."/>
            <person name="Nong W."/>
            <person name="Shin S.K."/>
            <person name="Au S.W."/>
            <person name="Jeong K.Y."/>
            <person name="Chew F.T."/>
            <person name="Hui J.H."/>
            <person name="Leung T.F."/>
            <person name="Tungtrongchitr A."/>
            <person name="Zhong N."/>
            <person name="Liu Z."/>
            <person name="Tsui S.K."/>
        </authorList>
    </citation>
    <scope>NUCLEOTIDE SEQUENCE [LARGE SCALE GENOMIC DNA]</scope>
    <source>
        <strain evidence="2">Derp</strain>
    </source>
</reference>
<feature type="region of interest" description="Disordered" evidence="1">
    <location>
        <begin position="1"/>
        <end position="74"/>
    </location>
</feature>
<evidence type="ECO:0000313" key="3">
    <source>
        <dbReference type="Proteomes" id="UP000887458"/>
    </source>
</evidence>
<evidence type="ECO:0000256" key="1">
    <source>
        <dbReference type="SAM" id="MobiDB-lite"/>
    </source>
</evidence>
<feature type="compositionally biased region" description="Acidic residues" evidence="1">
    <location>
        <begin position="130"/>
        <end position="147"/>
    </location>
</feature>
<organism evidence="2 3">
    <name type="scientific">Dermatophagoides pteronyssinus</name>
    <name type="common">European house dust mite</name>
    <dbReference type="NCBI Taxonomy" id="6956"/>
    <lineage>
        <taxon>Eukaryota</taxon>
        <taxon>Metazoa</taxon>
        <taxon>Ecdysozoa</taxon>
        <taxon>Arthropoda</taxon>
        <taxon>Chelicerata</taxon>
        <taxon>Arachnida</taxon>
        <taxon>Acari</taxon>
        <taxon>Acariformes</taxon>
        <taxon>Sarcoptiformes</taxon>
        <taxon>Astigmata</taxon>
        <taxon>Psoroptidia</taxon>
        <taxon>Analgoidea</taxon>
        <taxon>Pyroglyphidae</taxon>
        <taxon>Dermatophagoidinae</taxon>
        <taxon>Dermatophagoides</taxon>
    </lineage>
</organism>
<reference evidence="2 3" key="1">
    <citation type="journal article" date="2018" name="J. Allergy Clin. Immunol.">
        <title>High-quality assembly of Dermatophagoides pteronyssinus genome and transcriptome reveals a wide range of novel allergens.</title>
        <authorList>
            <person name="Liu X.Y."/>
            <person name="Yang K.Y."/>
            <person name="Wang M.Q."/>
            <person name="Kwok J.S."/>
            <person name="Zeng X."/>
            <person name="Yang Z."/>
            <person name="Xiao X.J."/>
            <person name="Lau C.P."/>
            <person name="Li Y."/>
            <person name="Huang Z.M."/>
            <person name="Ba J.G."/>
            <person name="Yim A.K."/>
            <person name="Ouyang C.Y."/>
            <person name="Ngai S.M."/>
            <person name="Chan T.F."/>
            <person name="Leung E.L."/>
            <person name="Liu L."/>
            <person name="Liu Z.G."/>
            <person name="Tsui S.K."/>
        </authorList>
    </citation>
    <scope>NUCLEOTIDE SEQUENCE [LARGE SCALE GENOMIC DNA]</scope>
    <source>
        <strain evidence="2">Derp</strain>
    </source>
</reference>
<sequence length="846" mass="94489">DAMPLPPSKGDNRKVISKTISSSQSTKLAKSADSTSIASTSSSISSLSASQPPPQQRKQSDGAPVIPLKFMNKPTDPETINTVIEAVRALKGNITKETRADVEYALTVLQSENIQLKRKINKIRNKREDTENEDEEESDEDDSDDDDIESIEVSQLKQEVSNLRQEVQSIKDLMKSQFEKLQHMFQQSAEVKTKQPNTFAQILQQSVVPNQQTAPQPIKPLFATVVSLSDKDNIDTNKTISELKAKLDPTSAPIFPSKCVKLSNGKVKINFSDQTLKDQFVQTIAKVKTLKAEEPKSNNPLIFLKGAHIKTNKDTLAQSMKNFNHLIANRVDELGIGVQDLIIPRFLKTNRKRPKELVNIAIQRLEIPLLVIWGGQVMLDWETIHAEDMNPLTQCYKCMGFNHISTKCPSKVSTCSHCAGSHEFEKCPNKAKPPTCCNCNMTEPHGALDHHCPIYQRMLQRAIGKDAMPPPPPKGDNRKVISKTISSSQSTKLAKSADSTSIASTSSSISSLSASQPPPQQRKQSDGAPVIPLKFMNKPTDPETINTVIEAVRALKGNITKETRADVEYALTVLQSENMQLKRKINKIRNKREDTENEDEEESDEDDSDDDDIESIEVSQLKQEVSNLRQEVQSMKDLMKSQFEKLQHMFQQSAEVKTKQPNTFAQILQQSVVPSQQTAPQPIKPFELKAKLDPTSAPIFPSKCVKLSNGKVKINFSDQTLKDQFVQTIAKVKTLKAEEPKSNNPLIFLKGAHIKTNKDTLAQSMKNFNHLIANRVDELGIGVQDLIIPRFQKPIGNVQRIHPAIRDTIISDMGGQVMLDWETIHAEDMNPLTQCYKCMGFNHISN</sequence>
<comment type="caution">
    <text evidence="2">The sequence shown here is derived from an EMBL/GenBank/DDBJ whole genome shotgun (WGS) entry which is preliminary data.</text>
</comment>
<feature type="non-terminal residue" evidence="2">
    <location>
        <position position="1"/>
    </location>
</feature>